<dbReference type="InterPro" id="IPR009057">
    <property type="entry name" value="Homeodomain-like_sf"/>
</dbReference>
<organism evidence="1 2">
    <name type="scientific">Spirosoma utsteinense</name>
    <dbReference type="NCBI Taxonomy" id="2585773"/>
    <lineage>
        <taxon>Bacteria</taxon>
        <taxon>Pseudomonadati</taxon>
        <taxon>Bacteroidota</taxon>
        <taxon>Cytophagia</taxon>
        <taxon>Cytophagales</taxon>
        <taxon>Cytophagaceae</taxon>
        <taxon>Spirosoma</taxon>
    </lineage>
</organism>
<sequence>MRKLVEDAHLLDEFIHEQPTYSSDFKALAIKLLDQHQNVEQVAALTNVPARTLYQWLSDWNQLKKKP</sequence>
<gene>
    <name evidence="1" type="ORF">FH603_5923</name>
</gene>
<dbReference type="Pfam" id="PF13384">
    <property type="entry name" value="HTH_23"/>
    <property type="match status" value="1"/>
</dbReference>
<dbReference type="SUPFAM" id="SSF46689">
    <property type="entry name" value="Homeodomain-like"/>
    <property type="match status" value="1"/>
</dbReference>
<comment type="caution">
    <text evidence="1">The sequence shown here is derived from an EMBL/GenBank/DDBJ whole genome shotgun (WGS) entry which is preliminary data.</text>
</comment>
<reference evidence="1 2" key="1">
    <citation type="submission" date="2019-06" db="EMBL/GenBank/DDBJ databases">
        <title>Spirosoma utsteinense sp. nov. isolated from Antarctic ice-free soils.</title>
        <authorList>
            <person name="Tahon G."/>
        </authorList>
    </citation>
    <scope>NUCLEOTIDE SEQUENCE [LARGE SCALE GENOMIC DNA]</scope>
    <source>
        <strain evidence="1 2">LMG 31447</strain>
    </source>
</reference>
<protein>
    <submittedName>
        <fullName evidence="1">Transposase-like protein</fullName>
    </submittedName>
</protein>
<dbReference type="EMBL" id="VFIA01000146">
    <property type="protein sequence ID" value="MBC3795385.1"/>
    <property type="molecule type" value="Genomic_DNA"/>
</dbReference>
<dbReference type="RefSeq" id="WP_186742692.1">
    <property type="nucleotide sequence ID" value="NZ_VFIA01000146.1"/>
</dbReference>
<evidence type="ECO:0000313" key="2">
    <source>
        <dbReference type="Proteomes" id="UP000700732"/>
    </source>
</evidence>
<keyword evidence="2" id="KW-1185">Reference proteome</keyword>
<proteinExistence type="predicted"/>
<accession>A0ABR6WGX9</accession>
<evidence type="ECO:0000313" key="1">
    <source>
        <dbReference type="EMBL" id="MBC3795385.1"/>
    </source>
</evidence>
<dbReference type="Proteomes" id="UP000700732">
    <property type="component" value="Unassembled WGS sequence"/>
</dbReference>
<name>A0ABR6WGX9_9BACT</name>